<dbReference type="VEuPathDB" id="FungiDB:UREG_01242"/>
<dbReference type="AlphaFoldDB" id="C4JGZ1"/>
<gene>
    <name evidence="8" type="ORF">UREG_01242</name>
</gene>
<dbReference type="KEGG" id="ure:UREG_01242"/>
<keyword evidence="5" id="KW-0560">Oxidoreductase</keyword>
<feature type="domain" description="NADH:flavin oxidoreductase/NADH oxidase N-terminal" evidence="7">
    <location>
        <begin position="44"/>
        <end position="391"/>
    </location>
</feature>
<evidence type="ECO:0000256" key="1">
    <source>
        <dbReference type="ARBA" id="ARBA00001917"/>
    </source>
</evidence>
<dbReference type="Proteomes" id="UP000002058">
    <property type="component" value="Unassembled WGS sequence"/>
</dbReference>
<keyword evidence="2" id="KW-0285">Flavoprotein</keyword>
<dbReference type="PANTHER" id="PTHR43303">
    <property type="entry name" value="NADPH DEHYDROGENASE C23G7.10C-RELATED"/>
    <property type="match status" value="1"/>
</dbReference>
<dbReference type="GO" id="GO:0003959">
    <property type="term" value="F:NADPH dehydrogenase activity"/>
    <property type="evidence" value="ECO:0007669"/>
    <property type="project" value="InterPro"/>
</dbReference>
<dbReference type="InParanoid" id="C4JGZ1"/>
<name>C4JGZ1_UNCRE</name>
<dbReference type="RefSeq" id="XP_002541726.1">
    <property type="nucleotide sequence ID" value="XM_002541680.1"/>
</dbReference>
<evidence type="ECO:0000259" key="7">
    <source>
        <dbReference type="Pfam" id="PF00724"/>
    </source>
</evidence>
<proteinExistence type="predicted"/>
<dbReference type="InterPro" id="IPR044152">
    <property type="entry name" value="YqjM-like"/>
</dbReference>
<evidence type="ECO:0000256" key="6">
    <source>
        <dbReference type="SAM" id="MobiDB-lite"/>
    </source>
</evidence>
<keyword evidence="9" id="KW-1185">Reference proteome</keyword>
<sequence>MPLAKSLEGVRNEAAPGISYFSPYQNPRAGTAADPQSDGTKPPKLFQPLKLRGVTFQNRIGLSPLCQYSSEDGHLTDWHIAHIGGIALRGPGFMLIEATSVLPEGRISPEDAGLWKDSQIEPMRRLVEFVHSQSQTVGVQLAHAGRKASTLAPFLATGDIAVEEANGWPDDIKGPSDIPYSTRMGQPKAMTKADIEEFKEAWGAAVRRAVKAGFDYIEIHNAHGYLLYSFLSPVSNNRTDEYGGSFENRIRLTLEIIDISRQNMPEDMPLFLRVSASDWLEESRPDLPSWKSEDTVRFAQAVVEKGGVDFLDISSGGNHPDQRITLGPAFQAHFAIAVKKAVKDRIAVGTVGSITDGKQANDLLEREGLDAVLVGRLFQKNPAVVWKFAEDLGVDFKLANQISWAFAKRGSTGFLKLRGSEQKN</sequence>
<dbReference type="Pfam" id="PF00724">
    <property type="entry name" value="Oxidored_FMN"/>
    <property type="match status" value="1"/>
</dbReference>
<dbReference type="EMBL" id="CH476615">
    <property type="protein sequence ID" value="EEP76393.1"/>
    <property type="molecule type" value="Genomic_DNA"/>
</dbReference>
<dbReference type="FunCoup" id="C4JGZ1">
    <property type="interactions" value="704"/>
</dbReference>
<dbReference type="GeneID" id="8439926"/>
<evidence type="ECO:0000256" key="4">
    <source>
        <dbReference type="ARBA" id="ARBA00022857"/>
    </source>
</evidence>
<evidence type="ECO:0000256" key="2">
    <source>
        <dbReference type="ARBA" id="ARBA00022630"/>
    </source>
</evidence>
<dbReference type="SUPFAM" id="SSF51395">
    <property type="entry name" value="FMN-linked oxidoreductases"/>
    <property type="match status" value="1"/>
</dbReference>
<dbReference type="InterPro" id="IPR013785">
    <property type="entry name" value="Aldolase_TIM"/>
</dbReference>
<evidence type="ECO:0000256" key="3">
    <source>
        <dbReference type="ARBA" id="ARBA00022643"/>
    </source>
</evidence>
<feature type="region of interest" description="Disordered" evidence="6">
    <location>
        <begin position="22"/>
        <end position="42"/>
    </location>
</feature>
<keyword evidence="3" id="KW-0288">FMN</keyword>
<dbReference type="HOGENOM" id="CLU_012153_2_1_1"/>
<dbReference type="OMA" id="YNPRWPW"/>
<comment type="cofactor">
    <cofactor evidence="1">
        <name>FMN</name>
        <dbReference type="ChEBI" id="CHEBI:58210"/>
    </cofactor>
</comment>
<reference evidence="9" key="1">
    <citation type="journal article" date="2009" name="Genome Res.">
        <title>Comparative genomic analyses of the human fungal pathogens Coccidioides and their relatives.</title>
        <authorList>
            <person name="Sharpton T.J."/>
            <person name="Stajich J.E."/>
            <person name="Rounsley S.D."/>
            <person name="Gardner M.J."/>
            <person name="Wortman J.R."/>
            <person name="Jordar V.S."/>
            <person name="Maiti R."/>
            <person name="Kodira C.D."/>
            <person name="Neafsey D.E."/>
            <person name="Zeng Q."/>
            <person name="Hung C.-Y."/>
            <person name="McMahan C."/>
            <person name="Muszewska A."/>
            <person name="Grynberg M."/>
            <person name="Mandel M.A."/>
            <person name="Kellner E.M."/>
            <person name="Barker B.M."/>
            <person name="Galgiani J.N."/>
            <person name="Orbach M.J."/>
            <person name="Kirkland T.N."/>
            <person name="Cole G.T."/>
            <person name="Henn M.R."/>
            <person name="Birren B.W."/>
            <person name="Taylor J.W."/>
        </authorList>
    </citation>
    <scope>NUCLEOTIDE SEQUENCE [LARGE SCALE GENOMIC DNA]</scope>
    <source>
        <strain evidence="9">UAMH 1704</strain>
    </source>
</reference>
<evidence type="ECO:0000313" key="8">
    <source>
        <dbReference type="EMBL" id="EEP76393.1"/>
    </source>
</evidence>
<dbReference type="InterPro" id="IPR001155">
    <property type="entry name" value="OxRdtase_FMN_N"/>
</dbReference>
<dbReference type="CDD" id="cd02932">
    <property type="entry name" value="OYE_YqiM_FMN"/>
    <property type="match status" value="1"/>
</dbReference>
<accession>C4JGZ1</accession>
<evidence type="ECO:0000313" key="9">
    <source>
        <dbReference type="Proteomes" id="UP000002058"/>
    </source>
</evidence>
<dbReference type="PANTHER" id="PTHR43303:SF4">
    <property type="entry name" value="NADPH DEHYDROGENASE C23G7.10C-RELATED"/>
    <property type="match status" value="1"/>
</dbReference>
<dbReference type="GO" id="GO:0010181">
    <property type="term" value="F:FMN binding"/>
    <property type="evidence" value="ECO:0007669"/>
    <property type="project" value="InterPro"/>
</dbReference>
<dbReference type="Gene3D" id="3.20.20.70">
    <property type="entry name" value="Aldolase class I"/>
    <property type="match status" value="1"/>
</dbReference>
<evidence type="ECO:0000256" key="5">
    <source>
        <dbReference type="ARBA" id="ARBA00023002"/>
    </source>
</evidence>
<dbReference type="GO" id="GO:0050661">
    <property type="term" value="F:NADP binding"/>
    <property type="evidence" value="ECO:0007669"/>
    <property type="project" value="InterPro"/>
</dbReference>
<dbReference type="OrthoDB" id="72788at2759"/>
<dbReference type="eggNOG" id="KOG0134">
    <property type="taxonomic scope" value="Eukaryota"/>
</dbReference>
<dbReference type="STRING" id="336963.C4JGZ1"/>
<keyword evidence="4" id="KW-0521">NADP</keyword>
<organism evidence="8 9">
    <name type="scientific">Uncinocarpus reesii (strain UAMH 1704)</name>
    <dbReference type="NCBI Taxonomy" id="336963"/>
    <lineage>
        <taxon>Eukaryota</taxon>
        <taxon>Fungi</taxon>
        <taxon>Dikarya</taxon>
        <taxon>Ascomycota</taxon>
        <taxon>Pezizomycotina</taxon>
        <taxon>Eurotiomycetes</taxon>
        <taxon>Eurotiomycetidae</taxon>
        <taxon>Onygenales</taxon>
        <taxon>Onygenaceae</taxon>
        <taxon>Uncinocarpus</taxon>
    </lineage>
</organism>
<protein>
    <recommendedName>
        <fullName evidence="7">NADH:flavin oxidoreductase/NADH oxidase N-terminal domain-containing protein</fullName>
    </recommendedName>
</protein>